<comment type="caution">
    <text evidence="2">The sequence shown here is derived from an EMBL/GenBank/DDBJ whole genome shotgun (WGS) entry which is preliminary data.</text>
</comment>
<sequence length="243" mass="26490">MTNVSAISTDDKEMISPSDWASSATEMSSPSIYTSSSSSSSIDSRDMAFTRSTTPSPDTIWSSYATQVQCLTPSQPSQHSPSLFLAMTDVLPASRPPNPAPVPQHQKSLHEGSKYKTASIFNPIKFFPRASPPPSLPPPPTPAQPARGRHSSEPYTAAPPGNKAGPPASIPLAWTLLVPHSHPRIPQSHTHPHPHPQSQSQQTQNQNQKTQPQGALQFAPQDRRVSPFRSPRYWFTPGRFFAS</sequence>
<protein>
    <submittedName>
        <fullName evidence="2">Uncharacterized protein</fullName>
    </submittedName>
</protein>
<proteinExistence type="predicted"/>
<feature type="compositionally biased region" description="Low complexity" evidence="1">
    <location>
        <begin position="158"/>
        <end position="167"/>
    </location>
</feature>
<organism evidence="2 3">
    <name type="scientific">Collybia nuda</name>
    <dbReference type="NCBI Taxonomy" id="64659"/>
    <lineage>
        <taxon>Eukaryota</taxon>
        <taxon>Fungi</taxon>
        <taxon>Dikarya</taxon>
        <taxon>Basidiomycota</taxon>
        <taxon>Agaricomycotina</taxon>
        <taxon>Agaricomycetes</taxon>
        <taxon>Agaricomycetidae</taxon>
        <taxon>Agaricales</taxon>
        <taxon>Tricholomatineae</taxon>
        <taxon>Clitocybaceae</taxon>
        <taxon>Collybia</taxon>
    </lineage>
</organism>
<evidence type="ECO:0000256" key="1">
    <source>
        <dbReference type="SAM" id="MobiDB-lite"/>
    </source>
</evidence>
<feature type="region of interest" description="Disordered" evidence="1">
    <location>
        <begin position="90"/>
        <end position="243"/>
    </location>
</feature>
<feature type="non-terminal residue" evidence="2">
    <location>
        <position position="243"/>
    </location>
</feature>
<accession>A0A9P5XSM9</accession>
<feature type="compositionally biased region" description="Low complexity" evidence="1">
    <location>
        <begin position="28"/>
        <end position="42"/>
    </location>
</feature>
<reference evidence="2" key="1">
    <citation type="submission" date="2020-11" db="EMBL/GenBank/DDBJ databases">
        <authorList>
            <consortium name="DOE Joint Genome Institute"/>
            <person name="Ahrendt S."/>
            <person name="Riley R."/>
            <person name="Andreopoulos W."/>
            <person name="Labutti K."/>
            <person name="Pangilinan J."/>
            <person name="Ruiz-Duenas F.J."/>
            <person name="Barrasa J.M."/>
            <person name="Sanchez-Garcia M."/>
            <person name="Camarero S."/>
            <person name="Miyauchi S."/>
            <person name="Serrano A."/>
            <person name="Linde D."/>
            <person name="Babiker R."/>
            <person name="Drula E."/>
            <person name="Ayuso-Fernandez I."/>
            <person name="Pacheco R."/>
            <person name="Padilla G."/>
            <person name="Ferreira P."/>
            <person name="Barriuso J."/>
            <person name="Kellner H."/>
            <person name="Castanera R."/>
            <person name="Alfaro M."/>
            <person name="Ramirez L."/>
            <person name="Pisabarro A.G."/>
            <person name="Kuo A."/>
            <person name="Tritt A."/>
            <person name="Lipzen A."/>
            <person name="He G."/>
            <person name="Yan M."/>
            <person name="Ng V."/>
            <person name="Cullen D."/>
            <person name="Martin F."/>
            <person name="Rosso M.-N."/>
            <person name="Henrissat B."/>
            <person name="Hibbett D."/>
            <person name="Martinez A.T."/>
            <person name="Grigoriev I.V."/>
        </authorList>
    </citation>
    <scope>NUCLEOTIDE SEQUENCE</scope>
    <source>
        <strain evidence="2">CBS 247.69</strain>
    </source>
</reference>
<evidence type="ECO:0000313" key="2">
    <source>
        <dbReference type="EMBL" id="KAF9455817.1"/>
    </source>
</evidence>
<name>A0A9P5XSM9_9AGAR</name>
<dbReference type="AlphaFoldDB" id="A0A9P5XSM9"/>
<feature type="compositionally biased region" description="Pro residues" evidence="1">
    <location>
        <begin position="130"/>
        <end position="143"/>
    </location>
</feature>
<dbReference type="EMBL" id="MU150514">
    <property type="protein sequence ID" value="KAF9455817.1"/>
    <property type="molecule type" value="Genomic_DNA"/>
</dbReference>
<feature type="compositionally biased region" description="Low complexity" evidence="1">
    <location>
        <begin position="196"/>
        <end position="213"/>
    </location>
</feature>
<evidence type="ECO:0000313" key="3">
    <source>
        <dbReference type="Proteomes" id="UP000807353"/>
    </source>
</evidence>
<dbReference type="Proteomes" id="UP000807353">
    <property type="component" value="Unassembled WGS sequence"/>
</dbReference>
<gene>
    <name evidence="2" type="ORF">BDZ94DRAFT_1277200</name>
</gene>
<keyword evidence="3" id="KW-1185">Reference proteome</keyword>
<feature type="region of interest" description="Disordered" evidence="1">
    <location>
        <begin position="1"/>
        <end position="58"/>
    </location>
</feature>